<dbReference type="GeneID" id="97487190"/>
<accession>A0A1E7NCL3</accession>
<evidence type="ECO:0000313" key="5">
    <source>
        <dbReference type="Proteomes" id="UP000037395"/>
    </source>
</evidence>
<evidence type="ECO:0000256" key="2">
    <source>
        <dbReference type="SAM" id="SignalP"/>
    </source>
</evidence>
<feature type="chain" id="PRO_5015064149" evidence="2">
    <location>
        <begin position="30"/>
        <end position="75"/>
    </location>
</feature>
<evidence type="ECO:0000313" key="4">
    <source>
        <dbReference type="EMBL" id="OEV38432.1"/>
    </source>
</evidence>
<dbReference type="Proteomes" id="UP000610124">
    <property type="component" value="Unassembled WGS sequence"/>
</dbReference>
<dbReference type="EMBL" id="JPRF03000014">
    <property type="protein sequence ID" value="OEV38432.1"/>
    <property type="molecule type" value="Genomic_DNA"/>
</dbReference>
<name>A0A1E7NCL3_KITAU</name>
<dbReference type="RefSeq" id="WP_030287715.1">
    <property type="nucleotide sequence ID" value="NZ_BMUB01000009.1"/>
</dbReference>
<reference evidence="3" key="5">
    <citation type="submission" date="2020-09" db="EMBL/GenBank/DDBJ databases">
        <authorList>
            <person name="Sun Q."/>
            <person name="Ohkuma M."/>
        </authorList>
    </citation>
    <scope>NUCLEOTIDE SEQUENCE</scope>
    <source>
        <strain evidence="3">JCM 4434</strain>
    </source>
</reference>
<dbReference type="KEGG" id="kau:B6264_27825"/>
<keyword evidence="5" id="KW-1185">Reference proteome</keyword>
<feature type="compositionally biased region" description="Low complexity" evidence="1">
    <location>
        <begin position="36"/>
        <end position="48"/>
    </location>
</feature>
<proteinExistence type="predicted"/>
<dbReference type="AlphaFoldDB" id="A0A1E7NCL3"/>
<dbReference type="Proteomes" id="UP000037395">
    <property type="component" value="Unassembled WGS sequence"/>
</dbReference>
<reference evidence="4 5" key="2">
    <citation type="submission" date="2014-07" db="EMBL/GenBank/DDBJ databases">
        <authorList>
            <person name="Zhang J.E."/>
            <person name="Yang H."/>
            <person name="Guo J."/>
            <person name="Deng Z."/>
            <person name="Luo H."/>
            <person name="Luo M."/>
            <person name="Zhao B."/>
        </authorList>
    </citation>
    <scope>NUCLEOTIDE SEQUENCE [LARGE SCALE GENOMIC DNA]</scope>
    <source>
        <strain evidence="4">ATCC 10762</strain>
        <strain evidence="5">ATCC 10762 / DSM 40127 / CCM 3239 / JCM 4008 / LMG 5968 / NBRC 12843 / NCIMB 8234 / A-377</strain>
    </source>
</reference>
<gene>
    <name evidence="3" type="ORF">GCM10010502_41530</name>
    <name evidence="4" type="ORF">HS99_0021230</name>
</gene>
<reference evidence="4" key="3">
    <citation type="submission" date="2016-08" db="EMBL/GenBank/DDBJ databases">
        <title>Sequencing, Assembly and Comparative Genomics of S. aureofaciens ATCC 10762.</title>
        <authorList>
            <person name="Gradnigo J.S."/>
            <person name="Johnson N."/>
            <person name="Somerville G.A."/>
        </authorList>
    </citation>
    <scope>NUCLEOTIDE SEQUENCE [LARGE SCALE GENOMIC DNA]</scope>
    <source>
        <strain evidence="4">ATCC 10762</strain>
    </source>
</reference>
<dbReference type="EMBL" id="BMUB01000009">
    <property type="protein sequence ID" value="GGU85029.1"/>
    <property type="molecule type" value="Genomic_DNA"/>
</dbReference>
<feature type="signal peptide" evidence="2">
    <location>
        <begin position="1"/>
        <end position="29"/>
    </location>
</feature>
<keyword evidence="2" id="KW-0732">Signal</keyword>
<evidence type="ECO:0000313" key="3">
    <source>
        <dbReference type="EMBL" id="GGU85029.1"/>
    </source>
</evidence>
<reference evidence="3" key="1">
    <citation type="journal article" date="2014" name="Int. J. Syst. Evol. Microbiol.">
        <title>Complete genome sequence of Corynebacterium casei LMG S-19264T (=DSM 44701T), isolated from a smear-ripened cheese.</title>
        <authorList>
            <consortium name="US DOE Joint Genome Institute (JGI-PGF)"/>
            <person name="Walter F."/>
            <person name="Albersmeier A."/>
            <person name="Kalinowski J."/>
            <person name="Ruckert C."/>
        </authorList>
    </citation>
    <scope>NUCLEOTIDE SEQUENCE</scope>
    <source>
        <strain evidence="3">JCM 4434</strain>
    </source>
</reference>
<feature type="region of interest" description="Disordered" evidence="1">
    <location>
        <begin position="28"/>
        <end position="50"/>
    </location>
</feature>
<sequence>MSLRGNIRKLAVIVAVAGAVVAVPTSAMAGGHTPMQSQESSQSLESGSAGVGLFGPHANWFNFHEHSDSESDCGC</sequence>
<organism evidence="4 5">
    <name type="scientific">Kitasatospora aureofaciens</name>
    <name type="common">Streptomyces aureofaciens</name>
    <dbReference type="NCBI Taxonomy" id="1894"/>
    <lineage>
        <taxon>Bacteria</taxon>
        <taxon>Bacillati</taxon>
        <taxon>Actinomycetota</taxon>
        <taxon>Actinomycetes</taxon>
        <taxon>Kitasatosporales</taxon>
        <taxon>Streptomycetaceae</taxon>
        <taxon>Kitasatospora</taxon>
    </lineage>
</organism>
<comment type="caution">
    <text evidence="4">The sequence shown here is derived from an EMBL/GenBank/DDBJ whole genome shotgun (WGS) entry which is preliminary data.</text>
</comment>
<reference evidence="5" key="4">
    <citation type="submission" date="2016-08" db="EMBL/GenBank/DDBJ databases">
        <title>Sequencing, assembly and comparative genomics of S. aureofaciens ATCC 10762.</title>
        <authorList>
            <person name="Gradnigo J.S."/>
            <person name="Johnson N."/>
            <person name="Somerville G.A."/>
        </authorList>
    </citation>
    <scope>NUCLEOTIDE SEQUENCE [LARGE SCALE GENOMIC DNA]</scope>
    <source>
        <strain evidence="5">ATCC 10762 / DSM 40127 / CCM 3239 / JCM 4008 / LMG 5968 / NBRC 12843 / NCIMB 8234 / A-377</strain>
    </source>
</reference>
<accession>A0A8H9HW12</accession>
<evidence type="ECO:0000256" key="1">
    <source>
        <dbReference type="SAM" id="MobiDB-lite"/>
    </source>
</evidence>
<protein>
    <submittedName>
        <fullName evidence="4">Uncharacterized protein</fullName>
    </submittedName>
</protein>